<dbReference type="PANTHER" id="PTHR12526">
    <property type="entry name" value="GLYCOSYLTRANSFERASE"/>
    <property type="match status" value="1"/>
</dbReference>
<name>A0A845BKW9_9PROT</name>
<gene>
    <name evidence="5" type="ORF">E0493_20850</name>
</gene>
<evidence type="ECO:0000256" key="1">
    <source>
        <dbReference type="ARBA" id="ARBA00022676"/>
    </source>
</evidence>
<feature type="domain" description="Glycosyltransferase subfamily 4-like N-terminal" evidence="4">
    <location>
        <begin position="29"/>
        <end position="196"/>
    </location>
</feature>
<organism evidence="5 6">
    <name type="scientific">Teichococcus coralli</name>
    <dbReference type="NCBI Taxonomy" id="2545983"/>
    <lineage>
        <taxon>Bacteria</taxon>
        <taxon>Pseudomonadati</taxon>
        <taxon>Pseudomonadota</taxon>
        <taxon>Alphaproteobacteria</taxon>
        <taxon>Acetobacterales</taxon>
        <taxon>Roseomonadaceae</taxon>
        <taxon>Roseomonas</taxon>
    </lineage>
</organism>
<reference evidence="5 6" key="1">
    <citation type="submission" date="2019-03" db="EMBL/GenBank/DDBJ databases">
        <title>Roseomonas sp. a novel Roseomonas species isolated from Sea whip Gorgonian.</title>
        <authorList>
            <person name="Li F."/>
            <person name="Pan X."/>
            <person name="Huang S."/>
            <person name="Li Z."/>
            <person name="Meng B."/>
        </authorList>
    </citation>
    <scope>NUCLEOTIDE SEQUENCE [LARGE SCALE GENOMIC DNA]</scope>
    <source>
        <strain evidence="5 6">M0104</strain>
    </source>
</reference>
<sequence length="386" mass="39794">MRRGGGALRDLGSSAAPFSPRLLITADAVGGVWSYALDLARGLIGEGASVVLAVLGPPPGARQRAEAAAVAGLRIVDTDLALEWMAEDAAAVLKAGERLAALARAEGADLVHLNSPALAASGGFTVPVVAACHSCVASWWEAVRGGPLPPDLAWRSALVTEGYRAADRLLAPSAAFAATTARLHGLAAPPQVVHNGRARQQPARMPAGLPERFVFAAGRLWDDGKDLRLLDGIAGRLPLPVVTAGPLAGPQGGAIALPGLHNLGTLDSGQMAACFEAASLFVSPARYEPFGLAVLEAAQAGCPLVLSDIASFREIWGEAAEYVSPGDGDGFVAAIARLLEDPALRRRRGEAAAARARRYTPAAMARGTQQIYRAVLAPQACQEAQA</sequence>
<accession>A0A845BKW9</accession>
<keyword evidence="6" id="KW-1185">Reference proteome</keyword>
<evidence type="ECO:0000256" key="2">
    <source>
        <dbReference type="ARBA" id="ARBA00022679"/>
    </source>
</evidence>
<comment type="caution">
    <text evidence="5">The sequence shown here is derived from an EMBL/GenBank/DDBJ whole genome shotgun (WGS) entry which is preliminary data.</text>
</comment>
<keyword evidence="1" id="KW-0328">Glycosyltransferase</keyword>
<evidence type="ECO:0000313" key="6">
    <source>
        <dbReference type="Proteomes" id="UP000460715"/>
    </source>
</evidence>
<dbReference type="Pfam" id="PF13439">
    <property type="entry name" value="Glyco_transf_4"/>
    <property type="match status" value="1"/>
</dbReference>
<dbReference type="SUPFAM" id="SSF53756">
    <property type="entry name" value="UDP-Glycosyltransferase/glycogen phosphorylase"/>
    <property type="match status" value="1"/>
</dbReference>
<dbReference type="CDD" id="cd03801">
    <property type="entry name" value="GT4_PimA-like"/>
    <property type="match status" value="1"/>
</dbReference>
<proteinExistence type="predicted"/>
<dbReference type="Proteomes" id="UP000460715">
    <property type="component" value="Unassembled WGS sequence"/>
</dbReference>
<feature type="domain" description="Glycosyl transferase family 1" evidence="3">
    <location>
        <begin position="263"/>
        <end position="353"/>
    </location>
</feature>
<protein>
    <submittedName>
        <fullName evidence="5">Glycosyltransferase</fullName>
    </submittedName>
</protein>
<dbReference type="InterPro" id="IPR028098">
    <property type="entry name" value="Glyco_trans_4-like_N"/>
</dbReference>
<evidence type="ECO:0000313" key="5">
    <source>
        <dbReference type="EMBL" id="MXP65802.1"/>
    </source>
</evidence>
<evidence type="ECO:0000259" key="4">
    <source>
        <dbReference type="Pfam" id="PF13439"/>
    </source>
</evidence>
<dbReference type="PANTHER" id="PTHR12526:SF510">
    <property type="entry name" value="D-INOSITOL 3-PHOSPHATE GLYCOSYLTRANSFERASE"/>
    <property type="match status" value="1"/>
</dbReference>
<dbReference type="Gene3D" id="3.40.50.2000">
    <property type="entry name" value="Glycogen Phosphorylase B"/>
    <property type="match status" value="2"/>
</dbReference>
<keyword evidence="2 5" id="KW-0808">Transferase</keyword>
<dbReference type="EMBL" id="SNVJ01000028">
    <property type="protein sequence ID" value="MXP65802.1"/>
    <property type="molecule type" value="Genomic_DNA"/>
</dbReference>
<evidence type="ECO:0000259" key="3">
    <source>
        <dbReference type="Pfam" id="PF00534"/>
    </source>
</evidence>
<dbReference type="InterPro" id="IPR001296">
    <property type="entry name" value="Glyco_trans_1"/>
</dbReference>
<dbReference type="AlphaFoldDB" id="A0A845BKW9"/>
<dbReference type="Pfam" id="PF00534">
    <property type="entry name" value="Glycos_transf_1"/>
    <property type="match status" value="1"/>
</dbReference>
<dbReference type="GO" id="GO:0016757">
    <property type="term" value="F:glycosyltransferase activity"/>
    <property type="evidence" value="ECO:0007669"/>
    <property type="project" value="UniProtKB-KW"/>
</dbReference>
<dbReference type="OrthoDB" id="7847955at2"/>